<gene>
    <name evidence="2" type="ORF">ISN45_Aa05g013740</name>
</gene>
<dbReference type="EMBL" id="JAEFBK010000010">
    <property type="protein sequence ID" value="KAG7559791.1"/>
    <property type="molecule type" value="Genomic_DNA"/>
</dbReference>
<evidence type="ECO:0000313" key="2">
    <source>
        <dbReference type="EMBL" id="KAG7559791.1"/>
    </source>
</evidence>
<feature type="region of interest" description="Disordered" evidence="1">
    <location>
        <begin position="91"/>
        <end position="110"/>
    </location>
</feature>
<sequence>WLPPRRGQVKIMIVRKLCKSIASIGSLWKKRRDYTTTTMELPSPYSSRKEESTVPPKRGQIKMKIVRDLVRSAASIAPPLRRGRIKTMIARDLVGSGKQNNNDGDIKRGG</sequence>
<reference evidence="2 3" key="1">
    <citation type="submission" date="2020-12" db="EMBL/GenBank/DDBJ databases">
        <title>Concerted genomic and epigenomic changes stabilize Arabidopsis allopolyploids.</title>
        <authorList>
            <person name="Chen Z."/>
        </authorList>
    </citation>
    <scope>NUCLEOTIDE SEQUENCE [LARGE SCALE GENOMIC DNA]</scope>
    <source>
        <strain evidence="2">Allo738</strain>
        <tissue evidence="2">Leaf</tissue>
    </source>
</reference>
<dbReference type="AlphaFoldDB" id="A0A8T1ZNG1"/>
<comment type="caution">
    <text evidence="2">The sequence shown here is derived from an EMBL/GenBank/DDBJ whole genome shotgun (WGS) entry which is preliminary data.</text>
</comment>
<dbReference type="PANTHER" id="PTHR37721:SF1">
    <property type="entry name" value="OS05G0464200 PROTEIN"/>
    <property type="match status" value="1"/>
</dbReference>
<name>A0A8T1ZNG1_9BRAS</name>
<evidence type="ECO:0000313" key="3">
    <source>
        <dbReference type="Proteomes" id="UP000694240"/>
    </source>
</evidence>
<keyword evidence="3" id="KW-1185">Reference proteome</keyword>
<dbReference type="Proteomes" id="UP000694240">
    <property type="component" value="Chromosome 10"/>
</dbReference>
<dbReference type="PANTHER" id="PTHR37721">
    <property type="entry name" value="OS05G0464200 PROTEIN"/>
    <property type="match status" value="1"/>
</dbReference>
<evidence type="ECO:0000256" key="1">
    <source>
        <dbReference type="SAM" id="MobiDB-lite"/>
    </source>
</evidence>
<accession>A0A8T1ZNG1</accession>
<feature type="non-terminal residue" evidence="2">
    <location>
        <position position="1"/>
    </location>
</feature>
<organism evidence="2 3">
    <name type="scientific">Arabidopsis thaliana x Arabidopsis arenosa</name>
    <dbReference type="NCBI Taxonomy" id="1240361"/>
    <lineage>
        <taxon>Eukaryota</taxon>
        <taxon>Viridiplantae</taxon>
        <taxon>Streptophyta</taxon>
        <taxon>Embryophyta</taxon>
        <taxon>Tracheophyta</taxon>
        <taxon>Spermatophyta</taxon>
        <taxon>Magnoliopsida</taxon>
        <taxon>eudicotyledons</taxon>
        <taxon>Gunneridae</taxon>
        <taxon>Pentapetalae</taxon>
        <taxon>rosids</taxon>
        <taxon>malvids</taxon>
        <taxon>Brassicales</taxon>
        <taxon>Brassicaceae</taxon>
        <taxon>Camelineae</taxon>
        <taxon>Arabidopsis</taxon>
    </lineage>
</organism>
<proteinExistence type="predicted"/>
<feature type="region of interest" description="Disordered" evidence="1">
    <location>
        <begin position="38"/>
        <end position="57"/>
    </location>
</feature>
<protein>
    <submittedName>
        <fullName evidence="2">Uncharacterized protein</fullName>
    </submittedName>
</protein>